<feature type="domain" description="SnoaL-like" evidence="2">
    <location>
        <begin position="32"/>
        <end position="134"/>
    </location>
</feature>
<proteinExistence type="predicted"/>
<protein>
    <recommendedName>
        <fullName evidence="2">SnoaL-like domain-containing protein</fullName>
    </recommendedName>
</protein>
<feature type="signal peptide" evidence="1">
    <location>
        <begin position="1"/>
        <end position="21"/>
    </location>
</feature>
<name>A0ABR3A2X9_9AGAR</name>
<dbReference type="InterPro" id="IPR037401">
    <property type="entry name" value="SnoaL-like"/>
</dbReference>
<dbReference type="Gene3D" id="3.10.450.50">
    <property type="match status" value="1"/>
</dbReference>
<comment type="caution">
    <text evidence="3">The sequence shown here is derived from an EMBL/GenBank/DDBJ whole genome shotgun (WGS) entry which is preliminary data.</text>
</comment>
<evidence type="ECO:0000259" key="2">
    <source>
        <dbReference type="Pfam" id="PF12680"/>
    </source>
</evidence>
<evidence type="ECO:0000313" key="3">
    <source>
        <dbReference type="EMBL" id="KAL0068325.1"/>
    </source>
</evidence>
<dbReference type="InterPro" id="IPR032710">
    <property type="entry name" value="NTF2-like_dom_sf"/>
</dbReference>
<accession>A0ABR3A2X9</accession>
<evidence type="ECO:0000313" key="4">
    <source>
        <dbReference type="Proteomes" id="UP001437256"/>
    </source>
</evidence>
<reference evidence="3 4" key="1">
    <citation type="submission" date="2024-05" db="EMBL/GenBank/DDBJ databases">
        <title>A draft genome resource for the thread blight pathogen Marasmius tenuissimus strain MS-2.</title>
        <authorList>
            <person name="Yulfo-Soto G.E."/>
            <person name="Baruah I.K."/>
            <person name="Amoako-Attah I."/>
            <person name="Bukari Y."/>
            <person name="Meinhardt L.W."/>
            <person name="Bailey B.A."/>
            <person name="Cohen S.P."/>
        </authorList>
    </citation>
    <scope>NUCLEOTIDE SEQUENCE [LARGE SCALE GENOMIC DNA]</scope>
    <source>
        <strain evidence="3 4">MS-2</strain>
    </source>
</reference>
<organism evidence="3 4">
    <name type="scientific">Marasmius tenuissimus</name>
    <dbReference type="NCBI Taxonomy" id="585030"/>
    <lineage>
        <taxon>Eukaryota</taxon>
        <taxon>Fungi</taxon>
        <taxon>Dikarya</taxon>
        <taxon>Basidiomycota</taxon>
        <taxon>Agaricomycotina</taxon>
        <taxon>Agaricomycetes</taxon>
        <taxon>Agaricomycetidae</taxon>
        <taxon>Agaricales</taxon>
        <taxon>Marasmiineae</taxon>
        <taxon>Marasmiaceae</taxon>
        <taxon>Marasmius</taxon>
    </lineage>
</organism>
<dbReference type="PROSITE" id="PS51257">
    <property type="entry name" value="PROKAR_LIPOPROTEIN"/>
    <property type="match status" value="1"/>
</dbReference>
<dbReference type="Pfam" id="PF12680">
    <property type="entry name" value="SnoaL_2"/>
    <property type="match status" value="1"/>
</dbReference>
<keyword evidence="1" id="KW-0732">Signal</keyword>
<dbReference type="Proteomes" id="UP001437256">
    <property type="component" value="Unassembled WGS sequence"/>
</dbReference>
<evidence type="ECO:0000256" key="1">
    <source>
        <dbReference type="SAM" id="SignalP"/>
    </source>
</evidence>
<dbReference type="EMBL" id="JBBXMP010000019">
    <property type="protein sequence ID" value="KAL0068325.1"/>
    <property type="molecule type" value="Genomic_DNA"/>
</dbReference>
<keyword evidence="4" id="KW-1185">Reference proteome</keyword>
<feature type="chain" id="PRO_5045124952" description="SnoaL-like domain-containing protein" evidence="1">
    <location>
        <begin position="22"/>
        <end position="153"/>
    </location>
</feature>
<dbReference type="SUPFAM" id="SSF54427">
    <property type="entry name" value="NTF2-like"/>
    <property type="match status" value="1"/>
</dbReference>
<gene>
    <name evidence="3" type="ORF">AAF712_004712</name>
</gene>
<sequence>MHLNPFKLLLLSSPFTTSVLACKPPSSTRITELLAPLSTGDATSLVALFSPNITWTTFGSVLNGTRNYTGLIESFTKVVGAVNGTYTMDVVSVIAEGNYSSTEMKMAEGTVGKNGVPYNQHYVWMMEWDGEMIVSGREYLDTQLVDRLFEVDY</sequence>